<evidence type="ECO:0000256" key="1">
    <source>
        <dbReference type="SAM" id="MobiDB-lite"/>
    </source>
</evidence>
<sequence>MAPVTDPASSDGSAGLRRRRFLTVCAGLGLGTAGACTAAPPRTRSSPTPPGGRLRPESERDAPGTADWRLGPTGPVDAVAGYTDRVSVSPGEPFALHVSTTAASFRVSAFRVGWYGGRQARRIWASERIPGRARPAPHTLSATRTVRADWPATLTVDSGGWPEGAYLLRLEADTGHQRYVPLIVRSAEGAGRTVLLHAPATWQAYNRWGGSSLYNGTSGAYATRSLAVSFDRPYDGVGAEKFLVYEWALVVLAERLGIPLAYSTGVDIHRDPGVLRGAHAVVCLGHDEYWTPQQRAHVTAARDAGTNIAFLGANTCFRRVRLEAGEGADDRTVVCYKSDVRADPLYGSHPALVTTDYRLPPAPDPESSLTGVLYEGYPVDAPYVVRAADHWLYDGTGVRSGDAFAHLVGVEYDRVTPGSPTPGPLEIIAHSPLVCDGRSSHSDSAYYTTPAGAGVFATGTMRWVEGLVAGTGLLGRDHGMDARTRAFVTRTTENLLRTFAQGPAARHAPAPRANVPAVYGS</sequence>
<dbReference type="PROSITE" id="PS51318">
    <property type="entry name" value="TAT"/>
    <property type="match status" value="1"/>
</dbReference>
<feature type="compositionally biased region" description="Low complexity" evidence="1">
    <location>
        <begin position="503"/>
        <end position="521"/>
    </location>
</feature>
<feature type="domain" description="N,N-dimethylformamidase beta subunit-like C-terminal" evidence="2">
    <location>
        <begin position="106"/>
        <end position="468"/>
    </location>
</feature>
<feature type="region of interest" description="Disordered" evidence="1">
    <location>
        <begin position="502"/>
        <end position="521"/>
    </location>
</feature>
<dbReference type="Proteomes" id="UP001212326">
    <property type="component" value="Chromosome"/>
</dbReference>
<organism evidence="3 4">
    <name type="scientific">Streptomyces camelliae</name>
    <dbReference type="NCBI Taxonomy" id="3004093"/>
    <lineage>
        <taxon>Bacteria</taxon>
        <taxon>Bacillati</taxon>
        <taxon>Actinomycetota</taxon>
        <taxon>Actinomycetes</taxon>
        <taxon>Kitasatosporales</taxon>
        <taxon>Streptomycetaceae</taxon>
        <taxon>Streptomyces</taxon>
    </lineage>
</organism>
<feature type="region of interest" description="Disordered" evidence="1">
    <location>
        <begin position="31"/>
        <end position="75"/>
    </location>
</feature>
<dbReference type="InterPro" id="IPR006311">
    <property type="entry name" value="TAT_signal"/>
</dbReference>
<evidence type="ECO:0000313" key="3">
    <source>
        <dbReference type="EMBL" id="WBO62096.1"/>
    </source>
</evidence>
<dbReference type="EMBL" id="CP115300">
    <property type="protein sequence ID" value="WBO62096.1"/>
    <property type="molecule type" value="Genomic_DNA"/>
</dbReference>
<proteinExistence type="predicted"/>
<evidence type="ECO:0000259" key="2">
    <source>
        <dbReference type="Pfam" id="PF20254"/>
    </source>
</evidence>
<dbReference type="RefSeq" id="WP_270080042.1">
    <property type="nucleotide sequence ID" value="NZ_CP115300.1"/>
</dbReference>
<protein>
    <recommendedName>
        <fullName evidence="2">N,N-dimethylformamidase beta subunit-like C-terminal domain-containing protein</fullName>
    </recommendedName>
</protein>
<feature type="compositionally biased region" description="Low complexity" evidence="1">
    <location>
        <begin position="33"/>
        <end position="46"/>
    </location>
</feature>
<keyword evidence="4" id="KW-1185">Reference proteome</keyword>
<name>A0ABY7NZT2_9ACTN</name>
<evidence type="ECO:0000313" key="4">
    <source>
        <dbReference type="Proteomes" id="UP001212326"/>
    </source>
</evidence>
<dbReference type="Pfam" id="PF20254">
    <property type="entry name" value="DMFA2_C"/>
    <property type="match status" value="1"/>
</dbReference>
<reference evidence="3 4" key="1">
    <citation type="submission" date="2022-12" db="EMBL/GenBank/DDBJ databases">
        <authorList>
            <person name="Mo P."/>
        </authorList>
    </citation>
    <scope>NUCLEOTIDE SEQUENCE [LARGE SCALE GENOMIC DNA]</scope>
    <source>
        <strain evidence="3 4">HUAS 2-6</strain>
    </source>
</reference>
<gene>
    <name evidence="3" type="ORF">O1G22_04235</name>
</gene>
<dbReference type="InterPro" id="IPR046540">
    <property type="entry name" value="DMFA2_C"/>
</dbReference>
<accession>A0ABY7NZT2</accession>